<keyword evidence="1" id="KW-0472">Membrane</keyword>
<sequence>MVGKSAQGESKAFLATLIALVVVFAFIVPITAIMYVDILAIRGMVQEELKKTIQLRKQLDKERASSGKSKEDD</sequence>
<feature type="transmembrane region" description="Helical" evidence="1">
    <location>
        <begin position="12"/>
        <end position="36"/>
    </location>
</feature>
<keyword evidence="1" id="KW-1133">Transmembrane helix</keyword>
<protein>
    <submittedName>
        <fullName evidence="2">Uncharacterized protein</fullName>
    </submittedName>
</protein>
<proteinExistence type="predicted"/>
<evidence type="ECO:0000256" key="1">
    <source>
        <dbReference type="SAM" id="Phobius"/>
    </source>
</evidence>
<keyword evidence="1" id="KW-0812">Transmembrane</keyword>
<reference evidence="2" key="1">
    <citation type="submission" date="2020-05" db="EMBL/GenBank/DDBJ databases">
        <authorList>
            <person name="Chiriac C."/>
            <person name="Salcher M."/>
            <person name="Ghai R."/>
            <person name="Kavagutti S V."/>
        </authorList>
    </citation>
    <scope>NUCLEOTIDE SEQUENCE</scope>
</reference>
<dbReference type="EMBL" id="LR798284">
    <property type="protein sequence ID" value="CAB5220340.1"/>
    <property type="molecule type" value="Genomic_DNA"/>
</dbReference>
<organism evidence="2">
    <name type="scientific">uncultured Caudovirales phage</name>
    <dbReference type="NCBI Taxonomy" id="2100421"/>
    <lineage>
        <taxon>Viruses</taxon>
        <taxon>Duplodnaviria</taxon>
        <taxon>Heunggongvirae</taxon>
        <taxon>Uroviricota</taxon>
        <taxon>Caudoviricetes</taxon>
        <taxon>Peduoviridae</taxon>
        <taxon>Maltschvirus</taxon>
        <taxon>Maltschvirus maltsch</taxon>
    </lineage>
</organism>
<gene>
    <name evidence="2" type="ORF">UFOVP236_32</name>
</gene>
<accession>A0A6J7WRD3</accession>
<name>A0A6J7WRD3_9CAUD</name>
<evidence type="ECO:0000313" key="2">
    <source>
        <dbReference type="EMBL" id="CAB5220340.1"/>
    </source>
</evidence>